<dbReference type="EMBL" id="JAEAOA010001235">
    <property type="protein sequence ID" value="KAK3590992.1"/>
    <property type="molecule type" value="Genomic_DNA"/>
</dbReference>
<sequence>MENGTEQRSFPTNLVSNKIFHKNVADVPVVYTPFELTSNSIPSIPPLPPAIRQNAHHGGLRVFPPKNPGFAEMKRIVCQDRCRPTLTELKKEDFVPQILER</sequence>
<protein>
    <submittedName>
        <fullName evidence="1">Uncharacterized protein</fullName>
    </submittedName>
</protein>
<accession>A0AAE0SFA8</accession>
<comment type="caution">
    <text evidence="1">The sequence shown here is derived from an EMBL/GenBank/DDBJ whole genome shotgun (WGS) entry which is preliminary data.</text>
</comment>
<organism evidence="1 2">
    <name type="scientific">Potamilus streckersoni</name>
    <dbReference type="NCBI Taxonomy" id="2493646"/>
    <lineage>
        <taxon>Eukaryota</taxon>
        <taxon>Metazoa</taxon>
        <taxon>Spiralia</taxon>
        <taxon>Lophotrochozoa</taxon>
        <taxon>Mollusca</taxon>
        <taxon>Bivalvia</taxon>
        <taxon>Autobranchia</taxon>
        <taxon>Heteroconchia</taxon>
        <taxon>Palaeoheterodonta</taxon>
        <taxon>Unionida</taxon>
        <taxon>Unionoidea</taxon>
        <taxon>Unionidae</taxon>
        <taxon>Ambleminae</taxon>
        <taxon>Lampsilini</taxon>
        <taxon>Potamilus</taxon>
    </lineage>
</organism>
<name>A0AAE0SFA8_9BIVA</name>
<reference evidence="1" key="3">
    <citation type="submission" date="2023-05" db="EMBL/GenBank/DDBJ databases">
        <authorList>
            <person name="Smith C.H."/>
        </authorList>
    </citation>
    <scope>NUCLEOTIDE SEQUENCE</scope>
    <source>
        <strain evidence="1">CHS0354</strain>
        <tissue evidence="1">Mantle</tissue>
    </source>
</reference>
<evidence type="ECO:0000313" key="1">
    <source>
        <dbReference type="EMBL" id="KAK3590992.1"/>
    </source>
</evidence>
<proteinExistence type="predicted"/>
<dbReference type="Proteomes" id="UP001195483">
    <property type="component" value="Unassembled WGS sequence"/>
</dbReference>
<keyword evidence="2" id="KW-1185">Reference proteome</keyword>
<dbReference type="AlphaFoldDB" id="A0AAE0SFA8"/>
<gene>
    <name evidence="1" type="ORF">CHS0354_020350</name>
</gene>
<reference evidence="1" key="1">
    <citation type="journal article" date="2021" name="Genome Biol. Evol.">
        <title>A High-Quality Reference Genome for a Parasitic Bivalve with Doubly Uniparental Inheritance (Bivalvia: Unionida).</title>
        <authorList>
            <person name="Smith C.H."/>
        </authorList>
    </citation>
    <scope>NUCLEOTIDE SEQUENCE</scope>
    <source>
        <strain evidence="1">CHS0354</strain>
    </source>
</reference>
<evidence type="ECO:0000313" key="2">
    <source>
        <dbReference type="Proteomes" id="UP001195483"/>
    </source>
</evidence>
<reference evidence="1" key="2">
    <citation type="journal article" date="2021" name="Genome Biol. Evol.">
        <title>Developing a high-quality reference genome for a parasitic bivalve with doubly uniparental inheritance (Bivalvia: Unionida).</title>
        <authorList>
            <person name="Smith C.H."/>
        </authorList>
    </citation>
    <scope>NUCLEOTIDE SEQUENCE</scope>
    <source>
        <strain evidence="1">CHS0354</strain>
        <tissue evidence="1">Mantle</tissue>
    </source>
</reference>